<name>A0A1M4SGQ4_9CLOT</name>
<dbReference type="SUPFAM" id="SSF50037">
    <property type="entry name" value="C-terminal domain of transcriptional repressors"/>
    <property type="match status" value="1"/>
</dbReference>
<dbReference type="InterPro" id="IPR038157">
    <property type="entry name" value="FeoA_core_dom"/>
</dbReference>
<protein>
    <submittedName>
        <fullName evidence="3">FeoA domain-containing protein</fullName>
    </submittedName>
</protein>
<dbReference type="Pfam" id="PF04023">
    <property type="entry name" value="FeoA"/>
    <property type="match status" value="1"/>
</dbReference>
<dbReference type="EMBL" id="FQVI01000001">
    <property type="protein sequence ID" value="SHE31376.1"/>
    <property type="molecule type" value="Genomic_DNA"/>
</dbReference>
<keyword evidence="4" id="KW-1185">Reference proteome</keyword>
<accession>A0A1M4SGQ4</accession>
<evidence type="ECO:0000259" key="2">
    <source>
        <dbReference type="Pfam" id="PF04023"/>
    </source>
</evidence>
<evidence type="ECO:0000313" key="3">
    <source>
        <dbReference type="EMBL" id="SHE31376.1"/>
    </source>
</evidence>
<dbReference type="Proteomes" id="UP000184245">
    <property type="component" value="Unassembled WGS sequence"/>
</dbReference>
<reference evidence="3 4" key="1">
    <citation type="submission" date="2016-11" db="EMBL/GenBank/DDBJ databases">
        <authorList>
            <person name="Jaros S."/>
            <person name="Januszkiewicz K."/>
            <person name="Wedrychowicz H."/>
        </authorList>
    </citation>
    <scope>NUCLEOTIDE SEQUENCE [LARGE SCALE GENOMIC DNA]</scope>
    <source>
        <strain evidence="3 4">DSM 17459</strain>
    </source>
</reference>
<organism evidence="3 4">
    <name type="scientific">Lactonifactor longoviformis DSM 17459</name>
    <dbReference type="NCBI Taxonomy" id="1122155"/>
    <lineage>
        <taxon>Bacteria</taxon>
        <taxon>Bacillati</taxon>
        <taxon>Bacillota</taxon>
        <taxon>Clostridia</taxon>
        <taxon>Eubacteriales</taxon>
        <taxon>Clostridiaceae</taxon>
        <taxon>Lactonifactor</taxon>
    </lineage>
</organism>
<evidence type="ECO:0000313" key="4">
    <source>
        <dbReference type="Proteomes" id="UP000184245"/>
    </source>
</evidence>
<evidence type="ECO:0000256" key="1">
    <source>
        <dbReference type="ARBA" id="ARBA00023004"/>
    </source>
</evidence>
<keyword evidence="1" id="KW-0408">Iron</keyword>
<sequence>MGLIQGTCVECVGISPLGDPAAYLVRGAVIALRKEDSNCVLVRSYEC</sequence>
<proteinExistence type="predicted"/>
<dbReference type="Gene3D" id="2.30.30.90">
    <property type="match status" value="1"/>
</dbReference>
<gene>
    <name evidence="3" type="ORF">SAMN02745158_00098</name>
</gene>
<dbReference type="GO" id="GO:0046914">
    <property type="term" value="F:transition metal ion binding"/>
    <property type="evidence" value="ECO:0007669"/>
    <property type="project" value="InterPro"/>
</dbReference>
<dbReference type="AlphaFoldDB" id="A0A1M4SGQ4"/>
<dbReference type="InterPro" id="IPR007167">
    <property type="entry name" value="Fe-transptr_FeoA-like"/>
</dbReference>
<feature type="domain" description="Ferrous iron transporter FeoA-like" evidence="2">
    <location>
        <begin position="1"/>
        <end position="43"/>
    </location>
</feature>
<dbReference type="InterPro" id="IPR008988">
    <property type="entry name" value="Transcriptional_repressor_C"/>
</dbReference>
<dbReference type="STRING" id="1122155.SAMN02745158_00098"/>